<evidence type="ECO:0000313" key="5">
    <source>
        <dbReference type="Proteomes" id="UP001190452"/>
    </source>
</evidence>
<keyword evidence="1" id="KW-0732">Signal</keyword>
<dbReference type="RefSeq" id="WP_063391286.1">
    <property type="nucleotide sequence ID" value="NZ_CATVWW010000004.1"/>
</dbReference>
<accession>A0AAD2EFZ1</accession>
<dbReference type="Proteomes" id="UP001190452">
    <property type="component" value="Unassembled WGS sequence"/>
</dbReference>
<dbReference type="EMBL" id="CAUDKV010000007">
    <property type="protein sequence ID" value="CAJ0868462.1"/>
    <property type="molecule type" value="Genomic_DNA"/>
</dbReference>
<protein>
    <recommendedName>
        <fullName evidence="6">Lipoprotein</fullName>
    </recommendedName>
</protein>
<evidence type="ECO:0000313" key="4">
    <source>
        <dbReference type="Proteomes" id="UP001190002"/>
    </source>
</evidence>
<comment type="caution">
    <text evidence="2">The sequence shown here is derived from an EMBL/GenBank/DDBJ whole genome shotgun (WGS) entry which is preliminary data.</text>
</comment>
<feature type="signal peptide" evidence="1">
    <location>
        <begin position="1"/>
        <end position="20"/>
    </location>
</feature>
<evidence type="ECO:0000313" key="3">
    <source>
        <dbReference type="EMBL" id="CAJ0868462.1"/>
    </source>
</evidence>
<name>A0AAD2EFZ1_9RALS</name>
<feature type="chain" id="PRO_5042038977" description="Lipoprotein" evidence="1">
    <location>
        <begin position="21"/>
        <end position="138"/>
    </location>
</feature>
<keyword evidence="5" id="KW-1185">Reference proteome</keyword>
<dbReference type="EMBL" id="CATVXE010000001">
    <property type="protein sequence ID" value="CAJ0679028.1"/>
    <property type="molecule type" value="Genomic_DNA"/>
</dbReference>
<evidence type="ECO:0008006" key="6">
    <source>
        <dbReference type="Google" id="ProtNLM"/>
    </source>
</evidence>
<dbReference type="Proteomes" id="UP001190002">
    <property type="component" value="Unassembled WGS sequence"/>
</dbReference>
<dbReference type="PROSITE" id="PS51257">
    <property type="entry name" value="PROKAR_LIPOPROTEIN"/>
    <property type="match status" value="1"/>
</dbReference>
<sequence length="138" mass="14825">MKHACLYSPLIVLALLGACASHTPQQQADAALTDTPSAAAAENGWQALRAKYMDCVQRRAADGIPGTAQTKSVVSAALSACEGELSAMHDAFRDHLSTQMSSSGARRASDRVTQDAREKARVYLTGYVEHERYVAKSR</sequence>
<proteinExistence type="predicted"/>
<reference evidence="2 5" key="1">
    <citation type="submission" date="2023-07" db="EMBL/GenBank/DDBJ databases">
        <authorList>
            <person name="Peeters C."/>
        </authorList>
    </citation>
    <scope>NUCLEOTIDE SEQUENCE</scope>
    <source>
        <strain evidence="3 5">R-77569</strain>
        <strain evidence="2">R-77591</strain>
    </source>
</reference>
<dbReference type="AlphaFoldDB" id="A0AAD2EFZ1"/>
<evidence type="ECO:0000256" key="1">
    <source>
        <dbReference type="SAM" id="SignalP"/>
    </source>
</evidence>
<evidence type="ECO:0000313" key="2">
    <source>
        <dbReference type="EMBL" id="CAJ0679028.1"/>
    </source>
</evidence>
<organism evidence="2 4">
    <name type="scientific">Ralstonia mannitolilytica</name>
    <dbReference type="NCBI Taxonomy" id="105219"/>
    <lineage>
        <taxon>Bacteria</taxon>
        <taxon>Pseudomonadati</taxon>
        <taxon>Pseudomonadota</taxon>
        <taxon>Betaproteobacteria</taxon>
        <taxon>Burkholderiales</taxon>
        <taxon>Burkholderiaceae</taxon>
        <taxon>Ralstonia</taxon>
    </lineage>
</organism>
<gene>
    <name evidence="3" type="ORF">R77569_02071</name>
    <name evidence="2" type="ORF">R77591_00122</name>
</gene>